<sequence length="126" mass="14658">MDNVRIDKWLWAARFFKTRNLAIDAIDSGKVKVNGDRVKPARLVKLGEKLHIDNGSDEWDILVVGLSDQRQGAPIARTLYEESEESIARRVKESERRKLFHEPAADIKGRPTKRDRREHERFNHGE</sequence>
<evidence type="ECO:0000256" key="1">
    <source>
        <dbReference type="ARBA" id="ARBA00008396"/>
    </source>
</evidence>
<keyword evidence="3" id="KW-0238">DNA-binding</keyword>
<dbReference type="SMART" id="SM00363">
    <property type="entry name" value="S4"/>
    <property type="match status" value="1"/>
</dbReference>
<accession>A0A6I3X803</accession>
<dbReference type="InterPro" id="IPR002942">
    <property type="entry name" value="S4_RNA-bd"/>
</dbReference>
<dbReference type="RefSeq" id="WP_155708844.1">
    <property type="nucleotide sequence ID" value="NZ_BMWU01000009.1"/>
</dbReference>
<dbReference type="AlphaFoldDB" id="A0A6I3X803"/>
<dbReference type="PROSITE" id="PS50889">
    <property type="entry name" value="S4"/>
    <property type="match status" value="1"/>
</dbReference>
<dbReference type="GO" id="GO:0043023">
    <property type="term" value="F:ribosomal large subunit binding"/>
    <property type="evidence" value="ECO:0007669"/>
    <property type="project" value="InterPro"/>
</dbReference>
<feature type="region of interest" description="Disordered" evidence="5">
    <location>
        <begin position="100"/>
        <end position="126"/>
    </location>
</feature>
<keyword evidence="8" id="KW-1185">Reference proteome</keyword>
<dbReference type="Gene3D" id="3.10.290.10">
    <property type="entry name" value="RNA-binding S4 domain"/>
    <property type="match status" value="1"/>
</dbReference>
<evidence type="ECO:0000313" key="8">
    <source>
        <dbReference type="Proteomes" id="UP000431684"/>
    </source>
</evidence>
<dbReference type="OrthoDB" id="9797176at2"/>
<keyword evidence="2 4" id="KW-0694">RNA-binding</keyword>
<evidence type="ECO:0000313" key="7">
    <source>
        <dbReference type="EMBL" id="MUI12969.1"/>
    </source>
</evidence>
<organism evidence="7 8">
    <name type="scientific">Pseudoduganella dura</name>
    <dbReference type="NCBI Taxonomy" id="321982"/>
    <lineage>
        <taxon>Bacteria</taxon>
        <taxon>Pseudomonadati</taxon>
        <taxon>Pseudomonadota</taxon>
        <taxon>Betaproteobacteria</taxon>
        <taxon>Burkholderiales</taxon>
        <taxon>Oxalobacteraceae</taxon>
        <taxon>Telluria group</taxon>
        <taxon>Pseudoduganella</taxon>
    </lineage>
</organism>
<evidence type="ECO:0000256" key="4">
    <source>
        <dbReference type="PROSITE-ProRule" id="PRU00182"/>
    </source>
</evidence>
<feature type="compositionally biased region" description="Basic and acidic residues" evidence="5">
    <location>
        <begin position="100"/>
        <end position="109"/>
    </location>
</feature>
<evidence type="ECO:0000256" key="2">
    <source>
        <dbReference type="ARBA" id="ARBA00022884"/>
    </source>
</evidence>
<dbReference type="GO" id="GO:0034605">
    <property type="term" value="P:cellular response to heat"/>
    <property type="evidence" value="ECO:0007669"/>
    <property type="project" value="InterPro"/>
</dbReference>
<feature type="compositionally biased region" description="Basic and acidic residues" evidence="5">
    <location>
        <begin position="115"/>
        <end position="126"/>
    </location>
</feature>
<dbReference type="Proteomes" id="UP000431684">
    <property type="component" value="Unassembled WGS sequence"/>
</dbReference>
<evidence type="ECO:0000259" key="6">
    <source>
        <dbReference type="SMART" id="SM00363"/>
    </source>
</evidence>
<proteinExistence type="inferred from homology"/>
<gene>
    <name evidence="7" type="ORF">GJV26_10935</name>
</gene>
<dbReference type="GO" id="GO:0003677">
    <property type="term" value="F:DNA binding"/>
    <property type="evidence" value="ECO:0007669"/>
    <property type="project" value="UniProtKB-KW"/>
</dbReference>
<dbReference type="SUPFAM" id="SSF55174">
    <property type="entry name" value="Alpha-L RNA-binding motif"/>
    <property type="match status" value="1"/>
</dbReference>
<dbReference type="InterPro" id="IPR036986">
    <property type="entry name" value="S4_RNA-bd_sf"/>
</dbReference>
<dbReference type="EMBL" id="WNWM01000002">
    <property type="protein sequence ID" value="MUI12969.1"/>
    <property type="molecule type" value="Genomic_DNA"/>
</dbReference>
<dbReference type="PIRSF" id="PIRSF016821">
    <property type="entry name" value="HSP15"/>
    <property type="match status" value="1"/>
</dbReference>
<comment type="similarity">
    <text evidence="1">Belongs to the HSP15 family.</text>
</comment>
<reference evidence="7 8" key="1">
    <citation type="submission" date="2019-11" db="EMBL/GenBank/DDBJ databases">
        <title>Draft Genome Sequences of Six Type Strains of the Genus Massilia.</title>
        <authorList>
            <person name="Miess H."/>
            <person name="Frediansyah A."/>
            <person name="Goeker M."/>
            <person name="Gross H."/>
        </authorList>
    </citation>
    <scope>NUCLEOTIDE SEQUENCE [LARGE SCALE GENOMIC DNA]</scope>
    <source>
        <strain evidence="7 8">DSM 17513</strain>
    </source>
</reference>
<feature type="domain" description="RNA-binding S4" evidence="6">
    <location>
        <begin position="4"/>
        <end position="70"/>
    </location>
</feature>
<dbReference type="GO" id="GO:0003727">
    <property type="term" value="F:single-stranded RNA binding"/>
    <property type="evidence" value="ECO:0007669"/>
    <property type="project" value="InterPro"/>
</dbReference>
<dbReference type="InterPro" id="IPR025708">
    <property type="entry name" value="HSP15"/>
</dbReference>
<comment type="caution">
    <text evidence="7">The sequence shown here is derived from an EMBL/GenBank/DDBJ whole genome shotgun (WGS) entry which is preliminary data.</text>
</comment>
<evidence type="ECO:0000256" key="3">
    <source>
        <dbReference type="ARBA" id="ARBA00023125"/>
    </source>
</evidence>
<dbReference type="CDD" id="cd00165">
    <property type="entry name" value="S4"/>
    <property type="match status" value="1"/>
</dbReference>
<evidence type="ECO:0000256" key="5">
    <source>
        <dbReference type="SAM" id="MobiDB-lite"/>
    </source>
</evidence>
<protein>
    <submittedName>
        <fullName evidence="7">RNA-binding S4 domain-containing protein</fullName>
    </submittedName>
</protein>
<dbReference type="Pfam" id="PF01479">
    <property type="entry name" value="S4"/>
    <property type="match status" value="1"/>
</dbReference>
<name>A0A6I3X803_9BURK</name>